<accession>A0A0R3TQ84</accession>
<reference evidence="1 2" key="2">
    <citation type="submission" date="2018-11" db="EMBL/GenBank/DDBJ databases">
        <authorList>
            <consortium name="Pathogen Informatics"/>
        </authorList>
    </citation>
    <scope>NUCLEOTIDE SEQUENCE [LARGE SCALE GENOMIC DNA]</scope>
</reference>
<evidence type="ECO:0000313" key="1">
    <source>
        <dbReference type="EMBL" id="VDO06318.1"/>
    </source>
</evidence>
<gene>
    <name evidence="1" type="ORF">HNAJ_LOCUS9688</name>
</gene>
<keyword evidence="2" id="KW-1185">Reference proteome</keyword>
<dbReference type="OrthoDB" id="10338035at2759"/>
<reference evidence="3" key="1">
    <citation type="submission" date="2017-02" db="UniProtKB">
        <authorList>
            <consortium name="WormBaseParasite"/>
        </authorList>
    </citation>
    <scope>IDENTIFICATION</scope>
</reference>
<protein>
    <submittedName>
        <fullName evidence="3">Elongin-C</fullName>
    </submittedName>
</protein>
<name>A0A0R3TQ84_RODNA</name>
<dbReference type="EMBL" id="UZAE01012711">
    <property type="protein sequence ID" value="VDO06318.1"/>
    <property type="molecule type" value="Genomic_DNA"/>
</dbReference>
<dbReference type="WBParaSite" id="HNAJ_0000969301-mRNA-1">
    <property type="protein sequence ID" value="HNAJ_0000969301-mRNA-1"/>
    <property type="gene ID" value="HNAJ_0000969301"/>
</dbReference>
<evidence type="ECO:0000313" key="3">
    <source>
        <dbReference type="WBParaSite" id="HNAJ_0000969301-mRNA-1"/>
    </source>
</evidence>
<dbReference type="AlphaFoldDB" id="A0A0R3TQ84"/>
<organism evidence="3">
    <name type="scientific">Rodentolepis nana</name>
    <name type="common">Dwarf tapeworm</name>
    <name type="synonym">Hymenolepis nana</name>
    <dbReference type="NCBI Taxonomy" id="102285"/>
    <lineage>
        <taxon>Eukaryota</taxon>
        <taxon>Metazoa</taxon>
        <taxon>Spiralia</taxon>
        <taxon>Lophotrochozoa</taxon>
        <taxon>Platyhelminthes</taxon>
        <taxon>Cestoda</taxon>
        <taxon>Eucestoda</taxon>
        <taxon>Cyclophyllidea</taxon>
        <taxon>Hymenolepididae</taxon>
        <taxon>Rodentolepis</taxon>
    </lineage>
</organism>
<sequence length="133" mass="15194">MEEPRITMTTKNVYKCLLEGDRFEIDVTGTTNEDLGALLTAIDKAALYSRVKQYNLNEQISSELIQGTISKCPVTLCACHRERFKRYGFYGDQIERIQVPEGTEFIHTTPRRSSTDEYETEEDGVIIRLPPNA</sequence>
<proteinExistence type="predicted"/>
<evidence type="ECO:0000313" key="2">
    <source>
        <dbReference type="Proteomes" id="UP000278807"/>
    </source>
</evidence>
<dbReference type="Proteomes" id="UP000278807">
    <property type="component" value="Unassembled WGS sequence"/>
</dbReference>